<accession>A0ABM1LHI6</accession>
<dbReference type="PROSITE" id="PS50280">
    <property type="entry name" value="SET"/>
    <property type="match status" value="1"/>
</dbReference>
<name>A0ABM1LHI6_PRUMU</name>
<dbReference type="Pfam" id="PF00856">
    <property type="entry name" value="SET"/>
    <property type="match status" value="1"/>
</dbReference>
<evidence type="ECO:0000313" key="3">
    <source>
        <dbReference type="Proteomes" id="UP000694861"/>
    </source>
</evidence>
<dbReference type="Gene3D" id="1.10.220.160">
    <property type="match status" value="1"/>
</dbReference>
<dbReference type="Gene3D" id="6.10.140.2220">
    <property type="match status" value="1"/>
</dbReference>
<evidence type="ECO:0000313" key="4">
    <source>
        <dbReference type="RefSeq" id="XP_008222297.1"/>
    </source>
</evidence>
<organism evidence="3 5">
    <name type="scientific">Prunus mume</name>
    <name type="common">Japanese apricot</name>
    <name type="synonym">Armeniaca mume</name>
    <dbReference type="NCBI Taxonomy" id="102107"/>
    <lineage>
        <taxon>Eukaryota</taxon>
        <taxon>Viridiplantae</taxon>
        <taxon>Streptophyta</taxon>
        <taxon>Embryophyta</taxon>
        <taxon>Tracheophyta</taxon>
        <taxon>Spermatophyta</taxon>
        <taxon>Magnoliopsida</taxon>
        <taxon>eudicotyledons</taxon>
        <taxon>Gunneridae</taxon>
        <taxon>Pentapetalae</taxon>
        <taxon>rosids</taxon>
        <taxon>fabids</taxon>
        <taxon>Rosales</taxon>
        <taxon>Rosaceae</taxon>
        <taxon>Amygdaloideae</taxon>
        <taxon>Amygdaleae</taxon>
        <taxon>Prunus</taxon>
    </lineage>
</organism>
<feature type="region of interest" description="Disordered" evidence="1">
    <location>
        <begin position="313"/>
        <end position="351"/>
    </location>
</feature>
<feature type="domain" description="SET" evidence="2">
    <location>
        <begin position="6"/>
        <end position="276"/>
    </location>
</feature>
<dbReference type="RefSeq" id="XP_016646863.1">
    <property type="nucleotide sequence ID" value="XM_016791377.1"/>
</dbReference>
<feature type="compositionally biased region" description="Acidic residues" evidence="1">
    <location>
        <begin position="313"/>
        <end position="348"/>
    </location>
</feature>
<dbReference type="Gene3D" id="2.170.270.10">
    <property type="entry name" value="SET domain"/>
    <property type="match status" value="1"/>
</dbReference>
<keyword evidence="3" id="KW-1185">Reference proteome</keyword>
<dbReference type="GeneID" id="103322185"/>
<reference evidence="3" key="2">
    <citation type="journal article" date="2012" name="Nat. Commun.">
        <title>The genome of Prunus mume.</title>
        <authorList>
            <person name="Zhang Q."/>
            <person name="Chen W."/>
            <person name="Sun L."/>
            <person name="Zhao F."/>
            <person name="Huang B."/>
            <person name="Yang W."/>
            <person name="Tao Y."/>
            <person name="Wang J."/>
            <person name="Yuan Z."/>
            <person name="Fan G."/>
            <person name="Xing Z."/>
            <person name="Han C."/>
            <person name="Pan H."/>
            <person name="Zhong X."/>
            <person name="Shi W."/>
            <person name="Liang X."/>
            <person name="Du D."/>
            <person name="Sun F."/>
            <person name="Xu Z."/>
            <person name="Hao R."/>
            <person name="Lv T."/>
            <person name="Lv Y."/>
            <person name="Zheng Z."/>
            <person name="Sun M."/>
            <person name="Luo L."/>
            <person name="Cai M."/>
            <person name="Gao Y."/>
            <person name="Wang J."/>
            <person name="Yin Y."/>
            <person name="Xu X."/>
            <person name="Cheng T."/>
            <person name="Wang J."/>
        </authorList>
    </citation>
    <scope>NUCLEOTIDE SEQUENCE [LARGE SCALE GENOMIC DNA]</scope>
</reference>
<dbReference type="Proteomes" id="UP000694861">
    <property type="component" value="Linkage group LG2"/>
</dbReference>
<dbReference type="PANTHER" id="PTHR47420">
    <property type="entry name" value="HISTONE-LYSINE N-METHYLTRANSFERASE ASHR2"/>
    <property type="match status" value="1"/>
</dbReference>
<gene>
    <name evidence="4 5" type="primary">LOC103322185</name>
</gene>
<dbReference type="InterPro" id="IPR001214">
    <property type="entry name" value="SET_dom"/>
</dbReference>
<reference evidence="4 5" key="3">
    <citation type="submission" date="2025-05" db="UniProtKB">
        <authorList>
            <consortium name="RefSeq"/>
        </authorList>
    </citation>
    <scope>IDENTIFICATION</scope>
</reference>
<dbReference type="RefSeq" id="XP_008222297.1">
    <property type="nucleotide sequence ID" value="XM_008224075.2"/>
</dbReference>
<dbReference type="InterPro" id="IPR044238">
    <property type="entry name" value="ASHR2-like"/>
</dbReference>
<evidence type="ECO:0000256" key="1">
    <source>
        <dbReference type="SAM" id="MobiDB-lite"/>
    </source>
</evidence>
<dbReference type="InterPro" id="IPR046341">
    <property type="entry name" value="SET_dom_sf"/>
</dbReference>
<dbReference type="PANTHER" id="PTHR47420:SF3">
    <property type="entry name" value="HISTONE-LYSINE N-METHYLTRANSFERASE ASHR2"/>
    <property type="match status" value="1"/>
</dbReference>
<protein>
    <submittedName>
        <fullName evidence="4 5">Histone-lysine N-methyltransferase ASHR2</fullName>
    </submittedName>
</protein>
<proteinExistence type="predicted"/>
<dbReference type="SUPFAM" id="SSF82199">
    <property type="entry name" value="SET domain"/>
    <property type="match status" value="1"/>
</dbReference>
<reference evidence="3" key="1">
    <citation type="journal article" date="1997" name="Nucleic Acids Res.">
        <title>tRNAscan-SE: a program for improved detection of transfer RNA genes in genomic sequence.</title>
        <authorList>
            <person name="Lowe T.M."/>
            <person name="Eddy S.R."/>
        </authorList>
    </citation>
    <scope>NUCLEOTIDE SEQUENCE [LARGE SCALE GENOMIC DNA]</scope>
</reference>
<sequence length="420" mass="46287">MEMTKDLLRVTETEGRGRALVAAQPLKGGQIVLRDSPILLYSALPLISPSLHPYCNHCFKTLKQPQPQAAGSSACVCPWCSHHAFCSSNCLSSALSYSHSPWVCQALRRLRDSPSPLSDQPLERQVQARFLIAAYNLAIVSPSNFQMLLSLQGQPDDSAAADTTAAAHFLHYLISSLCAPPPALQERQLFSAELSAALLAKDKLNAFGLMEPFSETSQRSSRAYAIYPKASFFNHDCLPNACRFDYVDADGDHNTDMVIRMIHDVPAGREICLSYFPVNQSYSSRQRTLAEDYGFACQCDRCKVEANWSDNEENIEGEEEAEGMDEDQDQEMEAASESEPESGSDIEEAQAQAQVESDFPHAYFFLSFMCNRTNCWGTLAPLPPKDDGTPSNVMECNVCGNLKKDEEISGHGRDGLSIDG</sequence>
<evidence type="ECO:0000259" key="2">
    <source>
        <dbReference type="PROSITE" id="PS50280"/>
    </source>
</evidence>
<dbReference type="CDD" id="cd20071">
    <property type="entry name" value="SET_SMYD"/>
    <property type="match status" value="1"/>
</dbReference>
<dbReference type="SMART" id="SM00317">
    <property type="entry name" value="SET"/>
    <property type="match status" value="1"/>
</dbReference>
<evidence type="ECO:0000313" key="5">
    <source>
        <dbReference type="RefSeq" id="XP_016646863.1"/>
    </source>
</evidence>